<dbReference type="EMBL" id="CAJIMS010000001">
    <property type="protein sequence ID" value="CAD7811122.1"/>
    <property type="molecule type" value="Genomic_DNA"/>
</dbReference>
<proteinExistence type="predicted"/>
<evidence type="ECO:0008006" key="5">
    <source>
        <dbReference type="Google" id="ProtNLM"/>
    </source>
</evidence>
<keyword evidence="1" id="KW-0472">Membrane</keyword>
<keyword evidence="4" id="KW-1185">Reference proteome</keyword>
<keyword evidence="1" id="KW-1133">Transmembrane helix</keyword>
<organism evidence="3 4">
    <name type="scientific">Chryseobacterium aquaeductus</name>
    <dbReference type="NCBI Taxonomy" id="2675056"/>
    <lineage>
        <taxon>Bacteria</taxon>
        <taxon>Pseudomonadati</taxon>
        <taxon>Bacteroidota</taxon>
        <taxon>Flavobacteriia</taxon>
        <taxon>Flavobacteriales</taxon>
        <taxon>Weeksellaceae</taxon>
        <taxon>Chryseobacterium group</taxon>
        <taxon>Chryseobacterium</taxon>
    </lineage>
</organism>
<sequence>MMKKLIIIGSIVLSGFAFAQQNSDNPYVYDEPEVTEGDVFPGNPGDPNAAPIDEYIPALLIMAIAMIVVYKKRDVISE</sequence>
<dbReference type="AlphaFoldDB" id="A0A9N8MGY7"/>
<evidence type="ECO:0000313" key="4">
    <source>
        <dbReference type="Proteomes" id="UP000662618"/>
    </source>
</evidence>
<evidence type="ECO:0000256" key="2">
    <source>
        <dbReference type="SAM" id="SignalP"/>
    </source>
</evidence>
<protein>
    <recommendedName>
        <fullName evidence="5">Signal peptidase</fullName>
    </recommendedName>
</protein>
<gene>
    <name evidence="3" type="ORF">CHRY9390_02304</name>
</gene>
<name>A0A9N8MGY7_9FLAO</name>
<reference evidence="3" key="1">
    <citation type="submission" date="2020-12" db="EMBL/GenBank/DDBJ databases">
        <authorList>
            <person name="Rodrigo-Torres L."/>
            <person name="Arahal R. D."/>
            <person name="Lucena T."/>
        </authorList>
    </citation>
    <scope>NUCLEOTIDE SEQUENCE</scope>
    <source>
        <strain evidence="3">CECT 9390</strain>
    </source>
</reference>
<keyword evidence="2" id="KW-0732">Signal</keyword>
<feature type="transmembrane region" description="Helical" evidence="1">
    <location>
        <begin position="55"/>
        <end position="70"/>
    </location>
</feature>
<keyword evidence="1" id="KW-0812">Transmembrane</keyword>
<dbReference type="Proteomes" id="UP000662618">
    <property type="component" value="Unassembled WGS sequence"/>
</dbReference>
<evidence type="ECO:0000256" key="1">
    <source>
        <dbReference type="SAM" id="Phobius"/>
    </source>
</evidence>
<evidence type="ECO:0000313" key="3">
    <source>
        <dbReference type="EMBL" id="CAD7811122.1"/>
    </source>
</evidence>
<comment type="caution">
    <text evidence="3">The sequence shown here is derived from an EMBL/GenBank/DDBJ whole genome shotgun (WGS) entry which is preliminary data.</text>
</comment>
<accession>A0A9N8MGY7</accession>
<feature type="signal peptide" evidence="2">
    <location>
        <begin position="1"/>
        <end position="19"/>
    </location>
</feature>
<feature type="chain" id="PRO_5040290150" description="Signal peptidase" evidence="2">
    <location>
        <begin position="20"/>
        <end position="78"/>
    </location>
</feature>